<reference evidence="2" key="1">
    <citation type="submission" date="2022-11" db="UniProtKB">
        <authorList>
            <consortium name="WormBaseParasite"/>
        </authorList>
    </citation>
    <scope>IDENTIFICATION</scope>
</reference>
<name>A0A915IJY1_ROMCU</name>
<dbReference type="AlphaFoldDB" id="A0A915IJY1"/>
<sequence>MLWPDPLATYPQKMKDVGIMFNKKLTATSQPGGQGPSIWVHGSNNLGVGELPAWNFSNVINVNFCIFMDDENRRHHSR</sequence>
<accession>A0A915IJY1</accession>
<evidence type="ECO:0000313" key="2">
    <source>
        <dbReference type="WBParaSite" id="nRc.2.0.1.t14125-RA"/>
    </source>
</evidence>
<organism evidence="1 2">
    <name type="scientific">Romanomermis culicivorax</name>
    <name type="common">Nematode worm</name>
    <dbReference type="NCBI Taxonomy" id="13658"/>
    <lineage>
        <taxon>Eukaryota</taxon>
        <taxon>Metazoa</taxon>
        <taxon>Ecdysozoa</taxon>
        <taxon>Nematoda</taxon>
        <taxon>Enoplea</taxon>
        <taxon>Dorylaimia</taxon>
        <taxon>Mermithida</taxon>
        <taxon>Mermithoidea</taxon>
        <taxon>Mermithidae</taxon>
        <taxon>Romanomermis</taxon>
    </lineage>
</organism>
<dbReference type="Proteomes" id="UP000887565">
    <property type="component" value="Unplaced"/>
</dbReference>
<evidence type="ECO:0000313" key="1">
    <source>
        <dbReference type="Proteomes" id="UP000887565"/>
    </source>
</evidence>
<keyword evidence="1" id="KW-1185">Reference proteome</keyword>
<proteinExistence type="predicted"/>
<dbReference type="WBParaSite" id="nRc.2.0.1.t14125-RA">
    <property type="protein sequence ID" value="nRc.2.0.1.t14125-RA"/>
    <property type="gene ID" value="nRc.2.0.1.g14125"/>
</dbReference>
<protein>
    <submittedName>
        <fullName evidence="2">Uncharacterized protein</fullName>
    </submittedName>
</protein>